<dbReference type="PANTHER" id="PTHR34047:SF8">
    <property type="entry name" value="PROTEIN YKFC"/>
    <property type="match status" value="1"/>
</dbReference>
<dbReference type="Pfam" id="PF00078">
    <property type="entry name" value="RVT_1"/>
    <property type="match status" value="1"/>
</dbReference>
<proteinExistence type="inferred from homology"/>
<evidence type="ECO:0000256" key="1">
    <source>
        <dbReference type="ARBA" id="ARBA00034120"/>
    </source>
</evidence>
<dbReference type="PANTHER" id="PTHR34047">
    <property type="entry name" value="NUCLEAR INTRON MATURASE 1, MITOCHONDRIAL-RELATED"/>
    <property type="match status" value="1"/>
</dbReference>
<keyword evidence="4" id="KW-1185">Reference proteome</keyword>
<comment type="similarity">
    <text evidence="1">Belongs to the bacterial reverse transcriptase family.</text>
</comment>
<keyword evidence="3" id="KW-0548">Nucleotidyltransferase</keyword>
<feature type="domain" description="Reverse transcriptase" evidence="2">
    <location>
        <begin position="48"/>
        <end position="291"/>
    </location>
</feature>
<accession>A0A7G8BE78</accession>
<sequence length="703" mass="79261">MISKASLISFGNLDLAWSRITTAMNLQHKRMFRHLYRAYEPGRKANLQLLHEKLKGGWKPTSPIRMYLPKASGLLRPLTLLALDDQIVLQTIANQVAKQMFKRRRAVENRLVFSSCLNSKPDSIFFLQDWRRTYHDFKLRLATHLVRGNHWIAHFDLAAFYETISHRALQNVVSPSGGSNEAWEMIRKCLSVWTSDTKGIPVDHGIPQGPIASDFLADIFLLPVDEAMDKAGIPYIRYVDDIRVLAKTEDEVRHAAVVLEMECRRWSLIPQGSKFKVSFAKDVTEALGTLPSIAESTGRDPDETDMVEDAAVEIFGDAIGGRPLRVIDKSRLRFVLYRSGPSRTILNKVLKLLPTHPEHIDAFAAFFQNYPKSRLIVRHVTSMLKKGVLHDYVQGELWLIASRQARPNELQVLLPVAIAQAKRGSLSFSMQRAICVFFLACRNAGLYSSFQALKRVRSKSPYIQSLLVPYLSNEDYLKGGIAAELCQRPMPAPGMTLAEEIVDRGLSPKQMGIATYRLSLEVKNVFQGLGLISVGFKPHFDQIGDILRTSYKLRPWRGWKALLGSNYQHALQLLLTAENKFDSDRSGWLALQNSFNDAVFGAFQDVLNTEGLPGAMPRKGKTGKWISFGVMLEAAAPFAQHFPAMAAALRSTNDRRNSIPESHPFEFKTGQKTKPLKVRERDSIKIDLTGVYRDIMDFLDALP</sequence>
<dbReference type="InterPro" id="IPR000477">
    <property type="entry name" value="RT_dom"/>
</dbReference>
<keyword evidence="3" id="KW-0695">RNA-directed DNA polymerase</keyword>
<dbReference type="CDD" id="cd01646">
    <property type="entry name" value="RT_Bac_retron_I"/>
    <property type="match status" value="1"/>
</dbReference>
<reference evidence="3 4" key="1">
    <citation type="submission" date="2020-08" db="EMBL/GenBank/DDBJ databases">
        <title>Edaphobacter telluris sp. nov. and Acidobacterium dinghuensis sp. nov., two acidobacteria isolated from forest soil.</title>
        <authorList>
            <person name="Fu J."/>
            <person name="Qiu L."/>
        </authorList>
    </citation>
    <scope>NUCLEOTIDE SEQUENCE [LARGE SCALE GENOMIC DNA]</scope>
    <source>
        <strain evidence="3">4Y35</strain>
    </source>
</reference>
<dbReference type="KEGG" id="adin:H7849_17225"/>
<dbReference type="Proteomes" id="UP000515312">
    <property type="component" value="Chromosome"/>
</dbReference>
<gene>
    <name evidence="3" type="ORF">H7849_17225</name>
</gene>
<dbReference type="RefSeq" id="WP_186741013.1">
    <property type="nucleotide sequence ID" value="NZ_CP060394.1"/>
</dbReference>
<evidence type="ECO:0000313" key="4">
    <source>
        <dbReference type="Proteomes" id="UP000515312"/>
    </source>
</evidence>
<organism evidence="3 4">
    <name type="scientific">Alloacidobacterium dinghuense</name>
    <dbReference type="NCBI Taxonomy" id="2763107"/>
    <lineage>
        <taxon>Bacteria</taxon>
        <taxon>Pseudomonadati</taxon>
        <taxon>Acidobacteriota</taxon>
        <taxon>Terriglobia</taxon>
        <taxon>Terriglobales</taxon>
        <taxon>Acidobacteriaceae</taxon>
        <taxon>Alloacidobacterium</taxon>
    </lineage>
</organism>
<dbReference type="EMBL" id="CP060394">
    <property type="protein sequence ID" value="QNI30848.1"/>
    <property type="molecule type" value="Genomic_DNA"/>
</dbReference>
<dbReference type="InterPro" id="IPR051083">
    <property type="entry name" value="GrpII_Intron_Splice-Mob/Def"/>
</dbReference>
<protein>
    <submittedName>
        <fullName evidence="3">RNA-directed DNA polymerase</fullName>
    </submittedName>
</protein>
<dbReference type="SUPFAM" id="SSF56672">
    <property type="entry name" value="DNA/RNA polymerases"/>
    <property type="match status" value="1"/>
</dbReference>
<dbReference type="PROSITE" id="PS50878">
    <property type="entry name" value="RT_POL"/>
    <property type="match status" value="1"/>
</dbReference>
<evidence type="ECO:0000259" key="2">
    <source>
        <dbReference type="PROSITE" id="PS50878"/>
    </source>
</evidence>
<keyword evidence="3" id="KW-0808">Transferase</keyword>
<name>A0A7G8BE78_9BACT</name>
<dbReference type="AlphaFoldDB" id="A0A7G8BE78"/>
<dbReference type="InterPro" id="IPR043502">
    <property type="entry name" value="DNA/RNA_pol_sf"/>
</dbReference>
<dbReference type="GO" id="GO:0003964">
    <property type="term" value="F:RNA-directed DNA polymerase activity"/>
    <property type="evidence" value="ECO:0007669"/>
    <property type="project" value="UniProtKB-KW"/>
</dbReference>
<evidence type="ECO:0000313" key="3">
    <source>
        <dbReference type="EMBL" id="QNI30848.1"/>
    </source>
</evidence>